<protein>
    <submittedName>
        <fullName evidence="1">Uncharacterized protein</fullName>
    </submittedName>
</protein>
<keyword evidence="2" id="KW-1185">Reference proteome</keyword>
<proteinExistence type="predicted"/>
<dbReference type="AlphaFoldDB" id="A0AAG5D3S6"/>
<name>A0AAG5D3S6_ANOAO</name>
<accession>A0AAG5D3S6</accession>
<sequence>MLRNSGSVVIRLEMANESNRFPPNAKLCRDGNVDNAPISRLVRLLFEMSRCVRAVCWRIPSDFISRRLQSDTFSSRSACNCVEISPASSSVKSLKEASRKFRALNFTKLSNLVNRLRAAESCVRMLKESSDWSTSMDDSLLSSTDKPSRVGEIFSDVRPLLSSPKTSTVFWKPVAVRSNETNLLCERSSPSICRMLLNSSGCNELNSLWPSKIFFSPETPSKTPGANCTIPFLSNRSVTSEYSLRKIPVGSADR</sequence>
<reference evidence="1" key="1">
    <citation type="submission" date="2024-04" db="UniProtKB">
        <authorList>
            <consortium name="EnsemblMetazoa"/>
        </authorList>
    </citation>
    <scope>IDENTIFICATION</scope>
    <source>
        <strain evidence="1">EBRO</strain>
    </source>
</reference>
<evidence type="ECO:0000313" key="1">
    <source>
        <dbReference type="EnsemblMetazoa" id="ENSAATROPP005263"/>
    </source>
</evidence>
<organism evidence="1 2">
    <name type="scientific">Anopheles atroparvus</name>
    <name type="common">European mosquito</name>
    <dbReference type="NCBI Taxonomy" id="41427"/>
    <lineage>
        <taxon>Eukaryota</taxon>
        <taxon>Metazoa</taxon>
        <taxon>Ecdysozoa</taxon>
        <taxon>Arthropoda</taxon>
        <taxon>Hexapoda</taxon>
        <taxon>Insecta</taxon>
        <taxon>Pterygota</taxon>
        <taxon>Neoptera</taxon>
        <taxon>Endopterygota</taxon>
        <taxon>Diptera</taxon>
        <taxon>Nematocera</taxon>
        <taxon>Culicoidea</taxon>
        <taxon>Culicidae</taxon>
        <taxon>Anophelinae</taxon>
        <taxon>Anopheles</taxon>
    </lineage>
</organism>
<dbReference type="Proteomes" id="UP000075880">
    <property type="component" value="Unassembled WGS sequence"/>
</dbReference>
<dbReference type="EnsemblMetazoa" id="ENSAATROPT005691">
    <property type="protein sequence ID" value="ENSAATROPP005263"/>
    <property type="gene ID" value="ENSAATROPG004585"/>
</dbReference>
<evidence type="ECO:0000313" key="2">
    <source>
        <dbReference type="Proteomes" id="UP000075880"/>
    </source>
</evidence>